<dbReference type="AlphaFoldDB" id="A0A0F9CHX7"/>
<name>A0A0F9CHX7_9ZZZZ</name>
<reference evidence="1" key="1">
    <citation type="journal article" date="2015" name="Nature">
        <title>Complex archaea that bridge the gap between prokaryotes and eukaryotes.</title>
        <authorList>
            <person name="Spang A."/>
            <person name="Saw J.H."/>
            <person name="Jorgensen S.L."/>
            <person name="Zaremba-Niedzwiedzka K."/>
            <person name="Martijn J."/>
            <person name="Lind A.E."/>
            <person name="van Eijk R."/>
            <person name="Schleper C."/>
            <person name="Guy L."/>
            <person name="Ettema T.J."/>
        </authorList>
    </citation>
    <scope>NUCLEOTIDE SEQUENCE</scope>
</reference>
<protein>
    <recommendedName>
        <fullName evidence="2">Phage terminase large subunit N-terminal domain-containing protein</fullName>
    </recommendedName>
</protein>
<feature type="non-terminal residue" evidence="1">
    <location>
        <position position="173"/>
    </location>
</feature>
<proteinExistence type="predicted"/>
<evidence type="ECO:0000313" key="1">
    <source>
        <dbReference type="EMBL" id="KKL48734.1"/>
    </source>
</evidence>
<dbReference type="EMBL" id="LAZR01033212">
    <property type="protein sequence ID" value="KKL48734.1"/>
    <property type="molecule type" value="Genomic_DNA"/>
</dbReference>
<dbReference type="Gene3D" id="3.30.420.240">
    <property type="match status" value="1"/>
</dbReference>
<evidence type="ECO:0008006" key="2">
    <source>
        <dbReference type="Google" id="ProtNLM"/>
    </source>
</evidence>
<gene>
    <name evidence="1" type="ORF">LCGC14_2322560</name>
</gene>
<accession>A0A0F9CHX7</accession>
<organism evidence="1">
    <name type="scientific">marine sediment metagenome</name>
    <dbReference type="NCBI Taxonomy" id="412755"/>
    <lineage>
        <taxon>unclassified sequences</taxon>
        <taxon>metagenomes</taxon>
        <taxon>ecological metagenomes</taxon>
    </lineage>
</organism>
<comment type="caution">
    <text evidence="1">The sequence shown here is derived from an EMBL/GenBank/DDBJ whole genome shotgun (WGS) entry which is preliminary data.</text>
</comment>
<sequence length="173" mass="19828">MADRIAWSENNPEAFAGLHNLRKRIVVIFDEASRIADKIWEVTDGALTDENTEIIWLAFGNPTRNTGRFKECFGRLKHRWKTFQIDSRTVEGTNKEQIAKEVEDYGGENEDHVKIWIRGLFPSQSSRQFIPSDLVEAARKYKALAYDTLPKILSVDVARFGDDQTVIGTRQGR</sequence>